<gene>
    <name evidence="1" type="ORF">ACEZDG_37675</name>
</gene>
<proteinExistence type="predicted"/>
<evidence type="ECO:0000313" key="2">
    <source>
        <dbReference type="Proteomes" id="UP001592582"/>
    </source>
</evidence>
<evidence type="ECO:0000313" key="1">
    <source>
        <dbReference type="EMBL" id="MFC1415000.1"/>
    </source>
</evidence>
<sequence>MTARRTRDNRAVALVLTAALGTGAWMLYDGSQTRHPPQPSPSDAFAAAPAQSGGQIPGTPSTAPPAPPLPASVPVRIKIPSIKVDAPVTLLNLDKTGQLQVPDDNNRNLAGWYQGGPAPGAAGNAIMDGHVDTEQGPAVFYNLGSLHKGNTVEVDRKDGTAALFSIDAIEVYEKNAFPSSRVYGATKDAQLRLITCGGGYSKDTGYLGNVVLYAHLTGSKHV</sequence>
<dbReference type="SUPFAM" id="SSF63817">
    <property type="entry name" value="Sortase"/>
    <property type="match status" value="1"/>
</dbReference>
<dbReference type="CDD" id="cd05829">
    <property type="entry name" value="Sortase_F"/>
    <property type="match status" value="1"/>
</dbReference>
<dbReference type="NCBIfam" id="NF033748">
    <property type="entry name" value="class_F_sortase"/>
    <property type="match status" value="1"/>
</dbReference>
<dbReference type="Gene3D" id="2.40.260.10">
    <property type="entry name" value="Sortase"/>
    <property type="match status" value="1"/>
</dbReference>
<dbReference type="InterPro" id="IPR005754">
    <property type="entry name" value="Sortase"/>
</dbReference>
<dbReference type="Proteomes" id="UP001592582">
    <property type="component" value="Unassembled WGS sequence"/>
</dbReference>
<comment type="caution">
    <text evidence="1">The sequence shown here is derived from an EMBL/GenBank/DDBJ whole genome shotgun (WGS) entry which is preliminary data.</text>
</comment>
<dbReference type="InterPro" id="IPR023365">
    <property type="entry name" value="Sortase_dom-sf"/>
</dbReference>
<dbReference type="Pfam" id="PF04203">
    <property type="entry name" value="Sortase"/>
    <property type="match status" value="1"/>
</dbReference>
<name>A0ABV6VML9_9ACTN</name>
<reference evidence="1 2" key="1">
    <citation type="submission" date="2024-09" db="EMBL/GenBank/DDBJ databases">
        <authorList>
            <person name="Lee S.D."/>
        </authorList>
    </citation>
    <scope>NUCLEOTIDE SEQUENCE [LARGE SCALE GENOMIC DNA]</scope>
    <source>
        <strain evidence="1 2">N1-1</strain>
    </source>
</reference>
<dbReference type="EMBL" id="JBHEZX010000034">
    <property type="protein sequence ID" value="MFC1415000.1"/>
    <property type="molecule type" value="Genomic_DNA"/>
</dbReference>
<protein>
    <submittedName>
        <fullName evidence="1">Class F sortase</fullName>
    </submittedName>
</protein>
<accession>A0ABV6VML9</accession>
<dbReference type="InterPro" id="IPR042001">
    <property type="entry name" value="Sortase_F"/>
</dbReference>
<keyword evidence="2" id="KW-1185">Reference proteome</keyword>
<organism evidence="1 2">
    <name type="scientific">Streptacidiphilus alkalitolerans</name>
    <dbReference type="NCBI Taxonomy" id="3342712"/>
    <lineage>
        <taxon>Bacteria</taxon>
        <taxon>Bacillati</taxon>
        <taxon>Actinomycetota</taxon>
        <taxon>Actinomycetes</taxon>
        <taxon>Kitasatosporales</taxon>
        <taxon>Streptomycetaceae</taxon>
        <taxon>Streptacidiphilus</taxon>
    </lineage>
</organism>